<organism evidence="2 3">
    <name type="scientific">Cohnella phaseoli</name>
    <dbReference type="NCBI Taxonomy" id="456490"/>
    <lineage>
        <taxon>Bacteria</taxon>
        <taxon>Bacillati</taxon>
        <taxon>Bacillota</taxon>
        <taxon>Bacilli</taxon>
        <taxon>Bacillales</taxon>
        <taxon>Paenibacillaceae</taxon>
        <taxon>Cohnella</taxon>
    </lineage>
</organism>
<dbReference type="Proteomes" id="UP000256977">
    <property type="component" value="Unassembled WGS sequence"/>
</dbReference>
<dbReference type="Pfam" id="PF12867">
    <property type="entry name" value="DinB_2"/>
    <property type="match status" value="1"/>
</dbReference>
<dbReference type="InterPro" id="IPR034660">
    <property type="entry name" value="DinB/YfiT-like"/>
</dbReference>
<proteinExistence type="predicted"/>
<evidence type="ECO:0000313" key="2">
    <source>
        <dbReference type="EMBL" id="RED56650.1"/>
    </source>
</evidence>
<protein>
    <submittedName>
        <fullName evidence="2">DinB family protein</fullName>
    </submittedName>
</protein>
<dbReference type="OrthoDB" id="2853529at2"/>
<gene>
    <name evidence="2" type="ORF">DFP98_13815</name>
</gene>
<accession>A0A3D9I4R1</accession>
<keyword evidence="3" id="KW-1185">Reference proteome</keyword>
<sequence length="158" mass="18185">MTAVREASIANYELTADKIRASVEHLPKELLLWQPGLGKWSINEIVGHLVDSNIVNSYRIRKIVSEPVEALASFAHEEWVDRQRFNETDLSELLAVYDAITRYNAILLRKLSEEQWALIGKKLDEPIPVSHIIDRFICNHVDKHLGQIERNKAAYEAR</sequence>
<evidence type="ECO:0000313" key="3">
    <source>
        <dbReference type="Proteomes" id="UP000256977"/>
    </source>
</evidence>
<comment type="caution">
    <text evidence="2">The sequence shown here is derived from an EMBL/GenBank/DDBJ whole genome shotgun (WGS) entry which is preliminary data.</text>
</comment>
<dbReference type="InterPro" id="IPR024775">
    <property type="entry name" value="DinB-like"/>
</dbReference>
<dbReference type="SUPFAM" id="SSF109854">
    <property type="entry name" value="DinB/YfiT-like putative metalloenzymes"/>
    <property type="match status" value="1"/>
</dbReference>
<dbReference type="Gene3D" id="1.20.120.450">
    <property type="entry name" value="dinb family like domain"/>
    <property type="match status" value="1"/>
</dbReference>
<reference evidence="2 3" key="1">
    <citation type="submission" date="2018-07" db="EMBL/GenBank/DDBJ databases">
        <title>Genomic Encyclopedia of Type Strains, Phase III (KMG-III): the genomes of soil and plant-associated and newly described type strains.</title>
        <authorList>
            <person name="Whitman W."/>
        </authorList>
    </citation>
    <scope>NUCLEOTIDE SEQUENCE [LARGE SCALE GENOMIC DNA]</scope>
    <source>
        <strain evidence="2 3">CECT 7287</strain>
    </source>
</reference>
<dbReference type="AlphaFoldDB" id="A0A3D9I4R1"/>
<dbReference type="EMBL" id="QRDZ01000038">
    <property type="protein sequence ID" value="RED56650.1"/>
    <property type="molecule type" value="Genomic_DNA"/>
</dbReference>
<dbReference type="RefSeq" id="WP_116064829.1">
    <property type="nucleotide sequence ID" value="NZ_QRDZ01000038.1"/>
</dbReference>
<evidence type="ECO:0000259" key="1">
    <source>
        <dbReference type="Pfam" id="PF12867"/>
    </source>
</evidence>
<name>A0A3D9I4R1_9BACL</name>
<feature type="domain" description="DinB-like" evidence="1">
    <location>
        <begin position="12"/>
        <end position="148"/>
    </location>
</feature>